<reference evidence="2 4" key="1">
    <citation type="journal article" date="2014" name="PLoS Genet.">
        <title>Phylogenetically driven sequencing of extremely halophilic archaea reveals strategies for static and dynamic osmo-response.</title>
        <authorList>
            <person name="Becker E.A."/>
            <person name="Seitzer P.M."/>
            <person name="Tritt A."/>
            <person name="Larsen D."/>
            <person name="Krusor M."/>
            <person name="Yao A.I."/>
            <person name="Wu D."/>
            <person name="Madern D."/>
            <person name="Eisen J.A."/>
            <person name="Darling A.E."/>
            <person name="Facciotti M.T."/>
        </authorList>
    </citation>
    <scope>NUCLEOTIDE SEQUENCE [LARGE SCALE GENOMIC DNA]</scope>
    <source>
        <strain evidence="2 4">SP2</strain>
    </source>
</reference>
<evidence type="ECO:0000256" key="1">
    <source>
        <dbReference type="SAM" id="MobiDB-lite"/>
    </source>
</evidence>
<sequence>MTNGPQQIDSAPDTAGRGQPTPDSSANESALDLADGMRILPTYRPRWPRNVSKTFRLLVGERTKNLRPDLVAERLKRVAGRLDRHSVRLVGQTERLSRDS</sequence>
<dbReference type="AlphaFoldDB" id="L9YED3"/>
<dbReference type="EMBL" id="PKKI01000005">
    <property type="protein sequence ID" value="PLK21766.1"/>
    <property type="molecule type" value="Genomic_DNA"/>
</dbReference>
<evidence type="ECO:0000313" key="2">
    <source>
        <dbReference type="EMBL" id="ELY72440.1"/>
    </source>
</evidence>
<comment type="caution">
    <text evidence="2">The sequence shown here is derived from an EMBL/GenBank/DDBJ whole genome shotgun (WGS) entry which is preliminary data.</text>
</comment>
<organism evidence="2 4">
    <name type="scientific">Natronobacterium gregoryi (strain ATCC 43098 / DSM 3393 / CCM 3738 / CIP 104747 / IAM 13177 / JCM 8860 / NBRC 102187 / NCIMB 2189 / SP2)</name>
    <dbReference type="NCBI Taxonomy" id="797304"/>
    <lineage>
        <taxon>Archaea</taxon>
        <taxon>Methanobacteriati</taxon>
        <taxon>Methanobacteriota</taxon>
        <taxon>Stenosarchaea group</taxon>
        <taxon>Halobacteria</taxon>
        <taxon>Halobacteriales</taxon>
        <taxon>Natrialbaceae</taxon>
        <taxon>Natronobacterium</taxon>
    </lineage>
</organism>
<gene>
    <name evidence="2" type="ORF">C490_03813</name>
    <name evidence="3" type="ORF">CYV19_02730</name>
</gene>
<evidence type="ECO:0000313" key="3">
    <source>
        <dbReference type="EMBL" id="PLK21766.1"/>
    </source>
</evidence>
<evidence type="ECO:0000313" key="5">
    <source>
        <dbReference type="Proteomes" id="UP000234484"/>
    </source>
</evidence>
<dbReference type="Proteomes" id="UP000234484">
    <property type="component" value="Unassembled WGS sequence"/>
</dbReference>
<reference evidence="3 5" key="2">
    <citation type="submission" date="2017-12" db="EMBL/GenBank/DDBJ databases">
        <title>The characterization of oligonucleotides binding to NgAgo.</title>
        <authorList>
            <person name="Jiang L."/>
            <person name="He B."/>
            <person name="Kang J."/>
            <person name="Yu M."/>
            <person name="Li N."/>
            <person name="Fang Y."/>
            <person name="Tang Z."/>
            <person name="Wu P."/>
            <person name="Yao P."/>
            <person name="Huang J."/>
        </authorList>
    </citation>
    <scope>NUCLEOTIDE SEQUENCE [LARGE SCALE GENOMIC DNA]</scope>
    <source>
        <strain evidence="3 5">SP2</strain>
        <tissue evidence="3">Freeze-dried powder thallus</tissue>
    </source>
</reference>
<accession>L9YED3</accession>
<proteinExistence type="predicted"/>
<feature type="region of interest" description="Disordered" evidence="1">
    <location>
        <begin position="1"/>
        <end position="31"/>
    </location>
</feature>
<dbReference type="Proteomes" id="UP000011613">
    <property type="component" value="Unassembled WGS sequence"/>
</dbReference>
<evidence type="ECO:0000313" key="4">
    <source>
        <dbReference type="Proteomes" id="UP000011613"/>
    </source>
</evidence>
<dbReference type="EMBL" id="AOIC01000026">
    <property type="protein sequence ID" value="ELY72440.1"/>
    <property type="molecule type" value="Genomic_DNA"/>
</dbReference>
<protein>
    <submittedName>
        <fullName evidence="2">Uncharacterized protein</fullName>
    </submittedName>
</protein>
<name>L9YED3_NATGS</name>